<dbReference type="EC" id="1.7.1.4" evidence="17"/>
<comment type="pathway">
    <text evidence="4">Nitrogen metabolism; nitrate reduction (assimilation).</text>
</comment>
<keyword evidence="18" id="KW-1185">Reference proteome</keyword>
<evidence type="ECO:0000256" key="11">
    <source>
        <dbReference type="ARBA" id="ARBA00023004"/>
    </source>
</evidence>
<keyword evidence="13" id="KW-1133">Transmembrane helix</keyword>
<evidence type="ECO:0000256" key="12">
    <source>
        <dbReference type="ARBA" id="ARBA00023014"/>
    </source>
</evidence>
<dbReference type="Pfam" id="PF18267">
    <property type="entry name" value="Rubredoxin_C"/>
    <property type="match status" value="1"/>
</dbReference>
<dbReference type="GO" id="GO:0046872">
    <property type="term" value="F:metal ion binding"/>
    <property type="evidence" value="ECO:0007669"/>
    <property type="project" value="UniProtKB-KW"/>
</dbReference>
<keyword evidence="7" id="KW-0285">Flavoprotein</keyword>
<keyword evidence="9" id="KW-0274">FAD</keyword>
<dbReference type="PRINTS" id="PR00411">
    <property type="entry name" value="PNDRDTASEI"/>
</dbReference>
<comment type="cofactor">
    <cofactor evidence="3">
        <name>FAD</name>
        <dbReference type="ChEBI" id="CHEBI:57692"/>
    </cofactor>
</comment>
<dbReference type="PRINTS" id="PR00368">
    <property type="entry name" value="FADPNR"/>
</dbReference>
<evidence type="ECO:0000313" key="18">
    <source>
        <dbReference type="Proteomes" id="UP000317977"/>
    </source>
</evidence>
<dbReference type="PANTHER" id="PTHR43809">
    <property type="entry name" value="NITRITE REDUCTASE (NADH) LARGE SUBUNIT"/>
    <property type="match status" value="1"/>
</dbReference>
<dbReference type="InterPro" id="IPR052034">
    <property type="entry name" value="NasD-like"/>
</dbReference>
<evidence type="ECO:0000259" key="16">
    <source>
        <dbReference type="Pfam" id="PF18267"/>
    </source>
</evidence>
<organism evidence="17 18">
    <name type="scientific">Rubripirellula reticaptiva</name>
    <dbReference type="NCBI Taxonomy" id="2528013"/>
    <lineage>
        <taxon>Bacteria</taxon>
        <taxon>Pseudomonadati</taxon>
        <taxon>Planctomycetota</taxon>
        <taxon>Planctomycetia</taxon>
        <taxon>Pirellulales</taxon>
        <taxon>Pirellulaceae</taxon>
        <taxon>Rubripirellula</taxon>
    </lineage>
</organism>
<dbReference type="InterPro" id="IPR036188">
    <property type="entry name" value="FAD/NAD-bd_sf"/>
</dbReference>
<dbReference type="Gene3D" id="1.10.10.1100">
    <property type="entry name" value="BFD-like [2Fe-2S]-binding domain"/>
    <property type="match status" value="1"/>
</dbReference>
<protein>
    <submittedName>
        <fullName evidence="17">Nitrite reductase [NAD(P)H]</fullName>
        <ecNumber evidence="17">1.7.1.4</ecNumber>
    </submittedName>
</protein>
<evidence type="ECO:0000256" key="8">
    <source>
        <dbReference type="ARBA" id="ARBA00022723"/>
    </source>
</evidence>
<evidence type="ECO:0000256" key="1">
    <source>
        <dbReference type="ARBA" id="ARBA00001929"/>
    </source>
</evidence>
<evidence type="ECO:0000259" key="14">
    <source>
        <dbReference type="Pfam" id="PF04324"/>
    </source>
</evidence>
<feature type="domain" description="BFD-like [2Fe-2S]-binding" evidence="14">
    <location>
        <begin position="440"/>
        <end position="481"/>
    </location>
</feature>
<evidence type="ECO:0000313" key="17">
    <source>
        <dbReference type="EMBL" id="TWU57458.1"/>
    </source>
</evidence>
<sequence>MSIATENKSLPPTFAANTSLVRTRLLIVGGGMTAHQLCRQLVNSGAIKNFDVTIFGSESRLAYDRVNLSRMFEGHGETGLLLARRDWYDEHEIEFKTNCVIKHLDRSARKIVDDHGNHYPYDKLVLATGSRAFVPPVPGSDCEGVFVYRTIDDLERIHHHITQRKATVGAVIGGGLLGLEAAKILRDRGLQTSVIEMAPGLMPRQLDRDGAARLKQHVESMGVDVHLVRRTESIKTNQMGQLTIHFGNADPINVDVLIIAAGVRPNDSLARESDLAVGPRGGIAVDARLQTKDPNVFAIGECCSFRDHIYGLVAPCYRMADVLASRLSGQEIMFQGADESAELKLLGVQVVTLGRVIGESTNGIVLAHRDDQSYRKIIIERGKLVGAACVGPWESVPQIRQAIAKQKMIWPLQRSRFLRTGSPWALGDALPISLWPADAIVCSCLGVTRGQISQAVIDDQTDVDEIARVTGASSACGSCRSLLCEMTGRDSSSKPAAGSKTMLAASIVAAVTALLYFTVPAPKFATSVTDAWRDIDVLWRNDFPRQVTGYTTLSLTLVGLTFSLRKRLQWFQFGTYAFWRSVHAVLGVLVIISIAVHTGLRMGENLNFILAATFLSVAAVGSLAGFASGMESRTTGATAMFIRRWRPRLTQVHTWLFWPLPALVVLHIVSFYWFADGGN</sequence>
<dbReference type="InterPro" id="IPR023753">
    <property type="entry name" value="FAD/NAD-binding_dom"/>
</dbReference>
<feature type="domain" description="NADH-rubredoxin oxidoreductase C-terminal" evidence="16">
    <location>
        <begin position="341"/>
        <end position="407"/>
    </location>
</feature>
<dbReference type="InterPro" id="IPR016156">
    <property type="entry name" value="FAD/NAD-linked_Rdtase_dimer_sf"/>
</dbReference>
<evidence type="ECO:0000256" key="2">
    <source>
        <dbReference type="ARBA" id="ARBA00001966"/>
    </source>
</evidence>
<evidence type="ECO:0000256" key="3">
    <source>
        <dbReference type="ARBA" id="ARBA00001974"/>
    </source>
</evidence>
<evidence type="ECO:0000256" key="9">
    <source>
        <dbReference type="ARBA" id="ARBA00022827"/>
    </source>
</evidence>
<evidence type="ECO:0000256" key="4">
    <source>
        <dbReference type="ARBA" id="ARBA00005096"/>
    </source>
</evidence>
<keyword evidence="13" id="KW-0812">Transmembrane</keyword>
<reference evidence="17 18" key="1">
    <citation type="submission" date="2019-02" db="EMBL/GenBank/DDBJ databases">
        <title>Deep-cultivation of Planctomycetes and their phenomic and genomic characterization uncovers novel biology.</title>
        <authorList>
            <person name="Wiegand S."/>
            <person name="Jogler M."/>
            <person name="Boedeker C."/>
            <person name="Pinto D."/>
            <person name="Vollmers J."/>
            <person name="Rivas-Marin E."/>
            <person name="Kohn T."/>
            <person name="Peeters S.H."/>
            <person name="Heuer A."/>
            <person name="Rast P."/>
            <person name="Oberbeckmann S."/>
            <person name="Bunk B."/>
            <person name="Jeske O."/>
            <person name="Meyerdierks A."/>
            <person name="Storesund J.E."/>
            <person name="Kallscheuer N."/>
            <person name="Luecker S."/>
            <person name="Lage O.M."/>
            <person name="Pohl T."/>
            <person name="Merkel B.J."/>
            <person name="Hornburger P."/>
            <person name="Mueller R.-W."/>
            <person name="Bruemmer F."/>
            <person name="Labrenz M."/>
            <person name="Spormann A.M."/>
            <person name="Op Den Camp H."/>
            <person name="Overmann J."/>
            <person name="Amann R."/>
            <person name="Jetten M.S.M."/>
            <person name="Mascher T."/>
            <person name="Medema M.H."/>
            <person name="Devos D.P."/>
            <person name="Kaster A.-K."/>
            <person name="Ovreas L."/>
            <person name="Rohde M."/>
            <person name="Galperin M.Y."/>
            <person name="Jogler C."/>
        </authorList>
    </citation>
    <scope>NUCLEOTIDE SEQUENCE [LARGE SCALE GENOMIC DNA]</scope>
    <source>
        <strain evidence="17 18">Poly59</strain>
    </source>
</reference>
<feature type="transmembrane region" description="Helical" evidence="13">
    <location>
        <begin position="652"/>
        <end position="675"/>
    </location>
</feature>
<dbReference type="Pfam" id="PF04324">
    <property type="entry name" value="Fer2_BFD"/>
    <property type="match status" value="1"/>
</dbReference>
<dbReference type="InterPro" id="IPR041575">
    <property type="entry name" value="Rubredoxin_C"/>
</dbReference>
<keyword evidence="8" id="KW-0479">Metal-binding</keyword>
<feature type="transmembrane region" description="Helical" evidence="13">
    <location>
        <begin position="608"/>
        <end position="631"/>
    </location>
</feature>
<name>A0A5C6F7U7_9BACT</name>
<feature type="transmembrane region" description="Helical" evidence="13">
    <location>
        <begin position="547"/>
        <end position="564"/>
    </location>
</feature>
<keyword evidence="6" id="KW-0349">Heme</keyword>
<dbReference type="PANTHER" id="PTHR43809:SF1">
    <property type="entry name" value="NITRITE REDUCTASE (NADH) LARGE SUBUNIT"/>
    <property type="match status" value="1"/>
</dbReference>
<dbReference type="Gene3D" id="3.50.50.60">
    <property type="entry name" value="FAD/NAD(P)-binding domain"/>
    <property type="match status" value="2"/>
</dbReference>
<dbReference type="Gene3D" id="3.30.390.30">
    <property type="match status" value="1"/>
</dbReference>
<dbReference type="Pfam" id="PF07992">
    <property type="entry name" value="Pyr_redox_2"/>
    <property type="match status" value="1"/>
</dbReference>
<dbReference type="AlphaFoldDB" id="A0A5C6F7U7"/>
<dbReference type="Proteomes" id="UP000317977">
    <property type="component" value="Unassembled WGS sequence"/>
</dbReference>
<keyword evidence="13" id="KW-0472">Membrane</keyword>
<gene>
    <name evidence="17" type="primary">nasD</name>
    <name evidence="17" type="ORF">Poly59_03650</name>
</gene>
<dbReference type="InterPro" id="IPR041854">
    <property type="entry name" value="BFD-like_2Fe2S-bd_dom_sf"/>
</dbReference>
<accession>A0A5C6F7U7</accession>
<keyword evidence="12" id="KW-0411">Iron-sulfur</keyword>
<dbReference type="InterPro" id="IPR007419">
    <property type="entry name" value="BFD-like_2Fe2S-bd_dom"/>
</dbReference>
<comment type="similarity">
    <text evidence="5">Belongs to the nitrite and sulfite reductase 4Fe-4S domain family.</text>
</comment>
<evidence type="ECO:0000256" key="7">
    <source>
        <dbReference type="ARBA" id="ARBA00022630"/>
    </source>
</evidence>
<dbReference type="SUPFAM" id="SSF51905">
    <property type="entry name" value="FAD/NAD(P)-binding domain"/>
    <property type="match status" value="1"/>
</dbReference>
<evidence type="ECO:0000256" key="13">
    <source>
        <dbReference type="SAM" id="Phobius"/>
    </source>
</evidence>
<keyword evidence="10 17" id="KW-0560">Oxidoreductase</keyword>
<feature type="transmembrane region" description="Helical" evidence="13">
    <location>
        <begin position="576"/>
        <end position="596"/>
    </location>
</feature>
<comment type="cofactor">
    <cofactor evidence="1">
        <name>siroheme</name>
        <dbReference type="ChEBI" id="CHEBI:60052"/>
    </cofactor>
</comment>
<dbReference type="EMBL" id="SJPX01000001">
    <property type="protein sequence ID" value="TWU57458.1"/>
    <property type="molecule type" value="Genomic_DNA"/>
</dbReference>
<keyword evidence="11" id="KW-0408">Iron</keyword>
<evidence type="ECO:0000259" key="15">
    <source>
        <dbReference type="Pfam" id="PF07992"/>
    </source>
</evidence>
<dbReference type="GO" id="GO:0051536">
    <property type="term" value="F:iron-sulfur cluster binding"/>
    <property type="evidence" value="ECO:0007669"/>
    <property type="project" value="UniProtKB-KW"/>
</dbReference>
<evidence type="ECO:0000256" key="10">
    <source>
        <dbReference type="ARBA" id="ARBA00023002"/>
    </source>
</evidence>
<feature type="domain" description="FAD/NAD(P)-binding" evidence="15">
    <location>
        <begin position="24"/>
        <end position="309"/>
    </location>
</feature>
<comment type="cofactor">
    <cofactor evidence="2">
        <name>[4Fe-4S] cluster</name>
        <dbReference type="ChEBI" id="CHEBI:49883"/>
    </cofactor>
</comment>
<proteinExistence type="inferred from homology"/>
<comment type="caution">
    <text evidence="17">The sequence shown here is derived from an EMBL/GenBank/DDBJ whole genome shotgun (WGS) entry which is preliminary data.</text>
</comment>
<dbReference type="GO" id="GO:0008942">
    <property type="term" value="F:nitrite reductase [NAD(P)H] activity"/>
    <property type="evidence" value="ECO:0007669"/>
    <property type="project" value="UniProtKB-EC"/>
</dbReference>
<evidence type="ECO:0000256" key="6">
    <source>
        <dbReference type="ARBA" id="ARBA00022617"/>
    </source>
</evidence>
<evidence type="ECO:0000256" key="5">
    <source>
        <dbReference type="ARBA" id="ARBA00010429"/>
    </source>
</evidence>